<dbReference type="AlphaFoldDB" id="A0AB34QHM1"/>
<organism evidence="2 3">
    <name type="scientific">Xanthomonas campestris pv. phaseoli</name>
    <dbReference type="NCBI Taxonomy" id="317013"/>
    <lineage>
        <taxon>Bacteria</taxon>
        <taxon>Pseudomonadati</taxon>
        <taxon>Pseudomonadota</taxon>
        <taxon>Gammaproteobacteria</taxon>
        <taxon>Lysobacterales</taxon>
        <taxon>Lysobacteraceae</taxon>
        <taxon>Xanthomonas</taxon>
    </lineage>
</organism>
<feature type="region of interest" description="Disordered" evidence="1">
    <location>
        <begin position="54"/>
        <end position="83"/>
    </location>
</feature>
<dbReference type="EMBL" id="JWTI02000038">
    <property type="protein sequence ID" value="KHS36666.1"/>
    <property type="molecule type" value="Genomic_DNA"/>
</dbReference>
<dbReference type="Proteomes" id="UP000031180">
    <property type="component" value="Unassembled WGS sequence"/>
</dbReference>
<reference evidence="3" key="1">
    <citation type="submission" date="2015-04" db="EMBL/GenBank/DDBJ databases">
        <title>Genome sequencing of pathogens of bean.</title>
        <authorList>
            <person name="Harrison J.W."/>
            <person name="Aritua V."/>
            <person name="Sapp M."/>
            <person name="Smith J."/>
            <person name="Studholme D.J."/>
        </authorList>
    </citation>
    <scope>NUCLEOTIDE SEQUENCE [LARGE SCALE GENOMIC DNA]</scope>
    <source>
        <strain evidence="3">NCPPB 1138</strain>
    </source>
</reference>
<evidence type="ECO:0000313" key="3">
    <source>
        <dbReference type="Proteomes" id="UP000031180"/>
    </source>
</evidence>
<name>A0AB34QHM1_XANCH</name>
<accession>A0AB34QHM1</accession>
<comment type="caution">
    <text evidence="2">The sequence shown here is derived from an EMBL/GenBank/DDBJ whole genome shotgun (WGS) entry which is preliminary data.</text>
</comment>
<sequence>MTNDNKPPMLAPLPWMFGPSAVFDPATHEFRSGKSVLMGEMLAALVAKPPALADLPGDEVPDDSHTQSGFGRHTCKNGSQDWN</sequence>
<proteinExistence type="predicted"/>
<evidence type="ECO:0000256" key="1">
    <source>
        <dbReference type="SAM" id="MobiDB-lite"/>
    </source>
</evidence>
<gene>
    <name evidence="2" type="ORF">RN20_13120</name>
</gene>
<dbReference type="RefSeq" id="WP_039588023.1">
    <property type="nucleotide sequence ID" value="NZ_JWTI02000038.1"/>
</dbReference>
<protein>
    <submittedName>
        <fullName evidence="2">Uncharacterized protein</fullName>
    </submittedName>
</protein>
<evidence type="ECO:0000313" key="2">
    <source>
        <dbReference type="EMBL" id="KHS36666.1"/>
    </source>
</evidence>